<comment type="pathway">
    <text evidence="1">Lipid metabolism; fatty acid beta-oxidation.</text>
</comment>
<dbReference type="GO" id="GO:0006631">
    <property type="term" value="P:fatty acid metabolic process"/>
    <property type="evidence" value="ECO:0007669"/>
    <property type="project" value="UniProtKB-KW"/>
</dbReference>
<dbReference type="Gene3D" id="1.10.12.10">
    <property type="entry name" value="Lyase 2-enoyl-coa Hydratase, Chain A, domain 2"/>
    <property type="match status" value="1"/>
</dbReference>
<dbReference type="InterPro" id="IPR014748">
    <property type="entry name" value="Enoyl-CoA_hydra_C"/>
</dbReference>
<dbReference type="Pfam" id="PF00378">
    <property type="entry name" value="ECH_1"/>
    <property type="match status" value="2"/>
</dbReference>
<keyword evidence="3" id="KW-0276">Fatty acid metabolism</keyword>
<comment type="similarity">
    <text evidence="2 6">Belongs to the enoyl-CoA hydratase/isomerase family.</text>
</comment>
<sequence>MAKPDAETPLLRNQLPGYTSIVAGHLAKAPGVAYLELARPHRHNSFHQELWEEFPRALRELDADESTRVIVLAAQGKNFCAGIDVAYLQRNFLTLLTPPPPPAAAAGGGSTAAAPGPAPAPACPGSQRAAMRRGILALQAAYSQLEGCRVPVLAAVQGRCIGGGVDLITACDLRLCSSGASFCVKEVDLAITADLGTLQRLPHLVGHGVAMDLALTARTVGAEEARRIGLVSTVVPDNNNGGSGGGGGSGSSSSNGRGAVVAAAVALAASIAAKPALAVQGTKRVLLHSRDHPPVSAGLDYVATWNSGQLLSADLGAVMAAGAGVRARL</sequence>
<dbReference type="InterPro" id="IPR045002">
    <property type="entry name" value="Ech1-like"/>
</dbReference>
<evidence type="ECO:0000256" key="6">
    <source>
        <dbReference type="RuleBase" id="RU003707"/>
    </source>
</evidence>
<evidence type="ECO:0000313" key="9">
    <source>
        <dbReference type="Proteomes" id="UP001054857"/>
    </source>
</evidence>
<dbReference type="CDD" id="cd06558">
    <property type="entry name" value="crotonase-like"/>
    <property type="match status" value="1"/>
</dbReference>
<gene>
    <name evidence="8" type="ORF">Agub_g15226</name>
</gene>
<protein>
    <submittedName>
        <fullName evidence="8">Uncharacterized protein</fullName>
    </submittedName>
</protein>
<evidence type="ECO:0000256" key="7">
    <source>
        <dbReference type="SAM" id="MobiDB-lite"/>
    </source>
</evidence>
<keyword evidence="5" id="KW-0413">Isomerase</keyword>
<reference evidence="8 9" key="1">
    <citation type="journal article" date="2021" name="Sci. Rep.">
        <title>Genome sequencing of the multicellular alga Astrephomene provides insights into convergent evolution of germ-soma differentiation.</title>
        <authorList>
            <person name="Yamashita S."/>
            <person name="Yamamoto K."/>
            <person name="Matsuzaki R."/>
            <person name="Suzuki S."/>
            <person name="Yamaguchi H."/>
            <person name="Hirooka S."/>
            <person name="Minakuchi Y."/>
            <person name="Miyagishima S."/>
            <person name="Kawachi M."/>
            <person name="Toyoda A."/>
            <person name="Nozaki H."/>
        </authorList>
    </citation>
    <scope>NUCLEOTIDE SEQUENCE [LARGE SCALE GENOMIC DNA]</scope>
    <source>
        <strain evidence="8 9">NIES-4017</strain>
    </source>
</reference>
<evidence type="ECO:0000256" key="5">
    <source>
        <dbReference type="ARBA" id="ARBA00023235"/>
    </source>
</evidence>
<dbReference type="InterPro" id="IPR029045">
    <property type="entry name" value="ClpP/crotonase-like_dom_sf"/>
</dbReference>
<dbReference type="InterPro" id="IPR018376">
    <property type="entry name" value="Enoyl-CoA_hyd/isom_CS"/>
</dbReference>
<comment type="caution">
    <text evidence="8">The sequence shown here is derived from an EMBL/GenBank/DDBJ whole genome shotgun (WGS) entry which is preliminary data.</text>
</comment>
<dbReference type="AlphaFoldDB" id="A0AAD3E2N5"/>
<keyword evidence="9" id="KW-1185">Reference proteome</keyword>
<proteinExistence type="inferred from homology"/>
<accession>A0AAD3E2N5</accession>
<dbReference type="EMBL" id="BMAR01000068">
    <property type="protein sequence ID" value="GFR52635.1"/>
    <property type="molecule type" value="Genomic_DNA"/>
</dbReference>
<keyword evidence="4" id="KW-0443">Lipid metabolism</keyword>
<evidence type="ECO:0000313" key="8">
    <source>
        <dbReference type="EMBL" id="GFR52635.1"/>
    </source>
</evidence>
<evidence type="ECO:0000256" key="1">
    <source>
        <dbReference type="ARBA" id="ARBA00005005"/>
    </source>
</evidence>
<dbReference type="Proteomes" id="UP001054857">
    <property type="component" value="Unassembled WGS sequence"/>
</dbReference>
<dbReference type="PANTHER" id="PTHR43149">
    <property type="entry name" value="ENOYL-COA HYDRATASE"/>
    <property type="match status" value="1"/>
</dbReference>
<dbReference type="Gene3D" id="3.90.226.10">
    <property type="entry name" value="2-enoyl-CoA Hydratase, Chain A, domain 1"/>
    <property type="match status" value="1"/>
</dbReference>
<dbReference type="SUPFAM" id="SSF52096">
    <property type="entry name" value="ClpP/crotonase"/>
    <property type="match status" value="1"/>
</dbReference>
<dbReference type="InterPro" id="IPR001753">
    <property type="entry name" value="Enoyl-CoA_hydra/iso"/>
</dbReference>
<feature type="region of interest" description="Disordered" evidence="7">
    <location>
        <begin position="104"/>
        <end position="125"/>
    </location>
</feature>
<feature type="compositionally biased region" description="Gly residues" evidence="7">
    <location>
        <begin position="241"/>
        <end position="250"/>
    </location>
</feature>
<dbReference type="PANTHER" id="PTHR43149:SF1">
    <property type="entry name" value="DELTA(3,5)-DELTA(2,4)-DIENOYL-COA ISOMERASE, MITOCHONDRIAL"/>
    <property type="match status" value="1"/>
</dbReference>
<dbReference type="GO" id="GO:0051750">
    <property type="term" value="F:delta(3,5)-delta(2,4)-dienoyl-CoA isomerase activity"/>
    <property type="evidence" value="ECO:0007669"/>
    <property type="project" value="TreeGrafter"/>
</dbReference>
<evidence type="ECO:0000256" key="3">
    <source>
        <dbReference type="ARBA" id="ARBA00022832"/>
    </source>
</evidence>
<evidence type="ECO:0000256" key="4">
    <source>
        <dbReference type="ARBA" id="ARBA00023098"/>
    </source>
</evidence>
<organism evidence="8 9">
    <name type="scientific">Astrephomene gubernaculifera</name>
    <dbReference type="NCBI Taxonomy" id="47775"/>
    <lineage>
        <taxon>Eukaryota</taxon>
        <taxon>Viridiplantae</taxon>
        <taxon>Chlorophyta</taxon>
        <taxon>core chlorophytes</taxon>
        <taxon>Chlorophyceae</taxon>
        <taxon>CS clade</taxon>
        <taxon>Chlamydomonadales</taxon>
        <taxon>Astrephomenaceae</taxon>
        <taxon>Astrephomene</taxon>
    </lineage>
</organism>
<evidence type="ECO:0000256" key="2">
    <source>
        <dbReference type="ARBA" id="ARBA00005254"/>
    </source>
</evidence>
<dbReference type="PROSITE" id="PS00166">
    <property type="entry name" value="ENOYL_COA_HYDRATASE"/>
    <property type="match status" value="1"/>
</dbReference>
<feature type="region of interest" description="Disordered" evidence="7">
    <location>
        <begin position="234"/>
        <end position="253"/>
    </location>
</feature>
<name>A0AAD3E2N5_9CHLO</name>